<dbReference type="GO" id="GO:0106435">
    <property type="term" value="F:carboxylesterase activity"/>
    <property type="evidence" value="ECO:0007669"/>
    <property type="project" value="UniProtKB-EC"/>
</dbReference>
<dbReference type="Proteomes" id="UP000215914">
    <property type="component" value="Chromosome 3"/>
</dbReference>
<organism evidence="4 5">
    <name type="scientific">Helianthus annuus</name>
    <name type="common">Common sunflower</name>
    <dbReference type="NCBI Taxonomy" id="4232"/>
    <lineage>
        <taxon>Eukaryota</taxon>
        <taxon>Viridiplantae</taxon>
        <taxon>Streptophyta</taxon>
        <taxon>Embryophyta</taxon>
        <taxon>Tracheophyta</taxon>
        <taxon>Spermatophyta</taxon>
        <taxon>Magnoliopsida</taxon>
        <taxon>eudicotyledons</taxon>
        <taxon>Gunneridae</taxon>
        <taxon>Pentapetalae</taxon>
        <taxon>asterids</taxon>
        <taxon>campanulids</taxon>
        <taxon>Asterales</taxon>
        <taxon>Asteraceae</taxon>
        <taxon>Asteroideae</taxon>
        <taxon>Heliantheae alliance</taxon>
        <taxon>Heliantheae</taxon>
        <taxon>Helianthus</taxon>
    </lineage>
</organism>
<accession>A0A251V7L1</accession>
<sequence>MTSSMASIAHDFPPFLRVFTDGRVQRLITIPHLPPSTDPLTGIRSKDVVISPKFGIKSRIFLPRMSTQQKLPLIIYVHGGAFCFGSPLNVVTQSFLTPLVSQTSAVAIAIGYRLAPEHPLPAAYHDCWAALQWIASHVSGAGPDPWINNYVDPSRVFLVGDSAGANLVHYLGVQAGVNDTRLGLGVRGLMVLHPYFIQKEPDELTRYLYPGCSGSDNDPKLNPAWDPDLGKLCTSRVLVAVAEKDFLKARGVEYYETLKKSTWEGTIEFVENEDEDHIFYLLNPSSKKAKALFQHLISFIKQN</sequence>
<reference evidence="4" key="2">
    <citation type="submission" date="2017-02" db="EMBL/GenBank/DDBJ databases">
        <title>Sunflower complete genome.</title>
        <authorList>
            <person name="Langlade N."/>
            <person name="Munos S."/>
        </authorList>
    </citation>
    <scope>NUCLEOTIDE SEQUENCE [LARGE SCALE GENOMIC DNA]</scope>
    <source>
        <tissue evidence="4">Leaves</tissue>
    </source>
</reference>
<dbReference type="OMA" id="NDVIRDC"/>
<reference evidence="3" key="3">
    <citation type="submission" date="2020-06" db="EMBL/GenBank/DDBJ databases">
        <title>Helianthus annuus Genome sequencing and assembly Release 2.</title>
        <authorList>
            <person name="Gouzy J."/>
            <person name="Langlade N."/>
            <person name="Munos S."/>
        </authorList>
    </citation>
    <scope>NUCLEOTIDE SEQUENCE</scope>
    <source>
        <tissue evidence="3">Leaves</tissue>
    </source>
</reference>
<dbReference type="InterPro" id="IPR050466">
    <property type="entry name" value="Carboxylest/Gibb_receptor"/>
</dbReference>
<dbReference type="Gramene" id="mRNA:HanXRQr2_Chr03g0117101">
    <property type="protein sequence ID" value="CDS:HanXRQr2_Chr03g0117101.1"/>
    <property type="gene ID" value="HanXRQr2_Chr03g0117101"/>
</dbReference>
<evidence type="ECO:0000313" key="5">
    <source>
        <dbReference type="Proteomes" id="UP000215914"/>
    </source>
</evidence>
<proteinExistence type="inferred from homology"/>
<name>A0A251V7L1_HELAN</name>
<dbReference type="AlphaFoldDB" id="A0A251V7L1"/>
<evidence type="ECO:0000313" key="4">
    <source>
        <dbReference type="EMBL" id="OTG31590.1"/>
    </source>
</evidence>
<dbReference type="OrthoDB" id="408631at2759"/>
<dbReference type="EMBL" id="CM007892">
    <property type="protein sequence ID" value="OTG31590.1"/>
    <property type="molecule type" value="Genomic_DNA"/>
</dbReference>
<protein>
    <submittedName>
        <fullName evidence="3">Carboxylesterase</fullName>
        <ecNumber evidence="3">3.1.1.1</ecNumber>
    </submittedName>
    <submittedName>
        <fullName evidence="4">Putative alpha/Beta hydrolase fold protein</fullName>
    </submittedName>
</protein>
<dbReference type="InterPro" id="IPR029058">
    <property type="entry name" value="AB_hydrolase_fold"/>
</dbReference>
<evidence type="ECO:0000256" key="1">
    <source>
        <dbReference type="ARBA" id="ARBA00010515"/>
    </source>
</evidence>
<dbReference type="InParanoid" id="A0A251V7L1"/>
<evidence type="ECO:0000259" key="2">
    <source>
        <dbReference type="Pfam" id="PF07859"/>
    </source>
</evidence>
<dbReference type="Pfam" id="PF07859">
    <property type="entry name" value="Abhydrolase_3"/>
    <property type="match status" value="1"/>
</dbReference>
<dbReference type="EMBL" id="MNCJ02000318">
    <property type="protein sequence ID" value="KAF5814962.1"/>
    <property type="molecule type" value="Genomic_DNA"/>
</dbReference>
<dbReference type="SUPFAM" id="SSF53474">
    <property type="entry name" value="alpha/beta-Hydrolases"/>
    <property type="match status" value="1"/>
</dbReference>
<dbReference type="STRING" id="4232.A0A251V7L1"/>
<comment type="similarity">
    <text evidence="1">Belongs to the 'GDXG' lipolytic enzyme family.</text>
</comment>
<dbReference type="EC" id="3.1.1.1" evidence="3"/>
<feature type="domain" description="Alpha/beta hydrolase fold-3" evidence="2">
    <location>
        <begin position="74"/>
        <end position="280"/>
    </location>
</feature>
<dbReference type="PANTHER" id="PTHR23024:SF632">
    <property type="entry name" value="2-HYDROXYISOFLAVANONE DEHYDRATASE-LIKE"/>
    <property type="match status" value="1"/>
</dbReference>
<reference evidence="3 5" key="1">
    <citation type="journal article" date="2017" name="Nature">
        <title>The sunflower genome provides insights into oil metabolism, flowering and Asterid evolution.</title>
        <authorList>
            <person name="Badouin H."/>
            <person name="Gouzy J."/>
            <person name="Grassa C.J."/>
            <person name="Murat F."/>
            <person name="Staton S.E."/>
            <person name="Cottret L."/>
            <person name="Lelandais-Briere C."/>
            <person name="Owens G.L."/>
            <person name="Carrere S."/>
            <person name="Mayjonade B."/>
            <person name="Legrand L."/>
            <person name="Gill N."/>
            <person name="Kane N.C."/>
            <person name="Bowers J.E."/>
            <person name="Hubner S."/>
            <person name="Bellec A."/>
            <person name="Berard A."/>
            <person name="Berges H."/>
            <person name="Blanchet N."/>
            <person name="Boniface M.C."/>
            <person name="Brunel D."/>
            <person name="Catrice O."/>
            <person name="Chaidir N."/>
            <person name="Claudel C."/>
            <person name="Donnadieu C."/>
            <person name="Faraut T."/>
            <person name="Fievet G."/>
            <person name="Helmstetter N."/>
            <person name="King M."/>
            <person name="Knapp S.J."/>
            <person name="Lai Z."/>
            <person name="Le Paslier M.C."/>
            <person name="Lippi Y."/>
            <person name="Lorenzon L."/>
            <person name="Mandel J.R."/>
            <person name="Marage G."/>
            <person name="Marchand G."/>
            <person name="Marquand E."/>
            <person name="Bret-Mestries E."/>
            <person name="Morien E."/>
            <person name="Nambeesan S."/>
            <person name="Nguyen T."/>
            <person name="Pegot-Espagnet P."/>
            <person name="Pouilly N."/>
            <person name="Raftis F."/>
            <person name="Sallet E."/>
            <person name="Schiex T."/>
            <person name="Thomas J."/>
            <person name="Vandecasteele C."/>
            <person name="Vares D."/>
            <person name="Vear F."/>
            <person name="Vautrin S."/>
            <person name="Crespi M."/>
            <person name="Mangin B."/>
            <person name="Burke J.M."/>
            <person name="Salse J."/>
            <person name="Munos S."/>
            <person name="Vincourt P."/>
            <person name="Rieseberg L.H."/>
            <person name="Langlade N.B."/>
        </authorList>
    </citation>
    <scope>NUCLEOTIDE SEQUENCE [LARGE SCALE GENOMIC DNA]</scope>
    <source>
        <strain evidence="5">cv. SF193</strain>
        <tissue evidence="3">Leaves</tissue>
    </source>
</reference>
<evidence type="ECO:0000313" key="3">
    <source>
        <dbReference type="EMBL" id="KAF5814962.1"/>
    </source>
</evidence>
<keyword evidence="5" id="KW-1185">Reference proteome</keyword>
<keyword evidence="4" id="KW-0378">Hydrolase</keyword>
<dbReference type="PANTHER" id="PTHR23024">
    <property type="entry name" value="ARYLACETAMIDE DEACETYLASE"/>
    <property type="match status" value="1"/>
</dbReference>
<dbReference type="Gene3D" id="3.40.50.1820">
    <property type="entry name" value="alpha/beta hydrolase"/>
    <property type="match status" value="1"/>
</dbReference>
<dbReference type="InterPro" id="IPR013094">
    <property type="entry name" value="AB_hydrolase_3"/>
</dbReference>
<gene>
    <name evidence="4" type="ORF">HannXRQ_Chr03g0077361</name>
    <name evidence="3" type="ORF">HanXRQr2_Chr03g0117101</name>
</gene>